<dbReference type="InterPro" id="IPR014716">
    <property type="entry name" value="Fibrinogen_a/b/g_C_1"/>
</dbReference>
<dbReference type="KEGG" id="dpo:4814388"/>
<dbReference type="CDD" id="cd00087">
    <property type="entry name" value="FReD"/>
    <property type="match status" value="1"/>
</dbReference>
<dbReference type="RefSeq" id="XP_001354409.3">
    <property type="nucleotide sequence ID" value="XM_001354373.4"/>
</dbReference>
<feature type="domain" description="Fibrinogen C-terminal" evidence="2">
    <location>
        <begin position="104"/>
        <end position="321"/>
    </location>
</feature>
<evidence type="ECO:0000256" key="1">
    <source>
        <dbReference type="SAM" id="Coils"/>
    </source>
</evidence>
<dbReference type="InterPro" id="IPR036056">
    <property type="entry name" value="Fibrinogen-like_C"/>
</dbReference>
<evidence type="ECO:0000313" key="4">
    <source>
        <dbReference type="RefSeq" id="XP_001354409.3"/>
    </source>
</evidence>
<dbReference type="SMART" id="SM00186">
    <property type="entry name" value="FBG"/>
    <property type="match status" value="1"/>
</dbReference>
<proteinExistence type="predicted"/>
<dbReference type="InParanoid" id="A0A6I8UF18"/>
<dbReference type="Proteomes" id="UP000001819">
    <property type="component" value="Chromosome X"/>
</dbReference>
<dbReference type="GO" id="GO:0005615">
    <property type="term" value="C:extracellular space"/>
    <property type="evidence" value="ECO:0007669"/>
    <property type="project" value="TreeGrafter"/>
</dbReference>
<evidence type="ECO:0000313" key="3">
    <source>
        <dbReference type="Proteomes" id="UP000001819"/>
    </source>
</evidence>
<dbReference type="PANTHER" id="PTHR19143">
    <property type="entry name" value="FIBRINOGEN/TENASCIN/ANGIOPOEITIN"/>
    <property type="match status" value="1"/>
</dbReference>
<dbReference type="AlphaFoldDB" id="A0A6I8UF18"/>
<gene>
    <name evidence="4" type="primary">LOC4814388</name>
</gene>
<keyword evidence="3" id="KW-1185">Reference proteome</keyword>
<feature type="coiled-coil region" evidence="1">
    <location>
        <begin position="53"/>
        <end position="80"/>
    </location>
</feature>
<protein>
    <submittedName>
        <fullName evidence="4">Fibrinogen-like protein A isoform X1</fullName>
    </submittedName>
</protein>
<name>A0A6I8UF18_DROPS</name>
<evidence type="ECO:0000259" key="2">
    <source>
        <dbReference type="PROSITE" id="PS51406"/>
    </source>
</evidence>
<dbReference type="FunCoup" id="A0A6I8UF18">
    <property type="interactions" value="13"/>
</dbReference>
<dbReference type="Gene3D" id="3.90.215.10">
    <property type="entry name" value="Gamma Fibrinogen, chain A, domain 1"/>
    <property type="match status" value="1"/>
</dbReference>
<organism evidence="3 4">
    <name type="scientific">Drosophila pseudoobscura pseudoobscura</name>
    <name type="common">Fruit fly</name>
    <dbReference type="NCBI Taxonomy" id="46245"/>
    <lineage>
        <taxon>Eukaryota</taxon>
        <taxon>Metazoa</taxon>
        <taxon>Ecdysozoa</taxon>
        <taxon>Arthropoda</taxon>
        <taxon>Hexapoda</taxon>
        <taxon>Insecta</taxon>
        <taxon>Pterygota</taxon>
        <taxon>Neoptera</taxon>
        <taxon>Endopterygota</taxon>
        <taxon>Diptera</taxon>
        <taxon>Brachycera</taxon>
        <taxon>Muscomorpha</taxon>
        <taxon>Ephydroidea</taxon>
        <taxon>Drosophilidae</taxon>
        <taxon>Drosophila</taxon>
        <taxon>Sophophora</taxon>
    </lineage>
</organism>
<dbReference type="FunFam" id="3.90.215.10:FF:000010">
    <property type="entry name" value="Uncharacterized protein, isoform B"/>
    <property type="match status" value="1"/>
</dbReference>
<reference evidence="4" key="1">
    <citation type="submission" date="2025-08" db="UniProtKB">
        <authorList>
            <consortium name="RefSeq"/>
        </authorList>
    </citation>
    <scope>IDENTIFICATION</scope>
    <source>
        <strain evidence="4">MV-25-SWS-2005</strain>
        <tissue evidence="4">Whole body</tissue>
    </source>
</reference>
<dbReference type="InterPro" id="IPR050373">
    <property type="entry name" value="Fibrinogen_C-term_domain"/>
</dbReference>
<sequence>MALEALVTALACLSTTTMPEKTVIMRNSVEPFLIDVNDTACPVSTLGGLAARIQFMTDELQTLKTELSNLQQLIDEYRIQAPGEAIGTRSLHPVPAIVQALPAMPSDDTPRNCLGQKHGQVLIRVARDSEPFFVSCDQNVHNGGWLVIANRFDGSEKFDRDWQNYKAGFGYLNSEFFIGLDKLNRLTNSGSYELLVIMRHKTPEERFAIYDHFSIGNEAEKYLFNVLGPYKGDAGDSLRYHAGKKFTTYDQDNDDNAQNCARIHAGAWWYGRECIESNLFGTFQPKFGQEIGYFKGILWKTFLPGPTGSLSYVRMLIRPKKKTS</sequence>
<dbReference type="Pfam" id="PF00147">
    <property type="entry name" value="Fibrinogen_C"/>
    <property type="match status" value="1"/>
</dbReference>
<dbReference type="SUPFAM" id="SSF56496">
    <property type="entry name" value="Fibrinogen C-terminal domain-like"/>
    <property type="match status" value="1"/>
</dbReference>
<dbReference type="PANTHER" id="PTHR19143:SF327">
    <property type="entry name" value="FI21813P1-RELATED"/>
    <property type="match status" value="1"/>
</dbReference>
<accession>A0A6I8UF18</accession>
<keyword evidence="1" id="KW-0175">Coiled coil</keyword>
<dbReference type="PROSITE" id="PS51406">
    <property type="entry name" value="FIBRINOGEN_C_2"/>
    <property type="match status" value="1"/>
</dbReference>
<dbReference type="InterPro" id="IPR002181">
    <property type="entry name" value="Fibrinogen_a/b/g_C_dom"/>
</dbReference>